<dbReference type="Proteomes" id="UP001208570">
    <property type="component" value="Unassembled WGS sequence"/>
</dbReference>
<keyword evidence="1" id="KW-0433">Leucine-rich repeat</keyword>
<accession>A0AAD9N1N5</accession>
<feature type="compositionally biased region" description="Basic residues" evidence="3">
    <location>
        <begin position="12"/>
        <end position="21"/>
    </location>
</feature>
<dbReference type="PANTHER" id="PTHR48051:SF1">
    <property type="entry name" value="RAS SUPPRESSOR PROTEIN 1"/>
    <property type="match status" value="1"/>
</dbReference>
<dbReference type="InterPro" id="IPR032675">
    <property type="entry name" value="LRR_dom_sf"/>
</dbReference>
<feature type="compositionally biased region" description="Pro residues" evidence="3">
    <location>
        <begin position="22"/>
        <end position="31"/>
    </location>
</feature>
<evidence type="ECO:0000256" key="2">
    <source>
        <dbReference type="ARBA" id="ARBA00022737"/>
    </source>
</evidence>
<protein>
    <recommendedName>
        <fullName evidence="6">Leucine-rich repeat-containing protein 63</fullName>
    </recommendedName>
</protein>
<dbReference type="Pfam" id="PF13855">
    <property type="entry name" value="LRR_8"/>
    <property type="match status" value="1"/>
</dbReference>
<dbReference type="PANTHER" id="PTHR48051">
    <property type="match status" value="1"/>
</dbReference>
<keyword evidence="2" id="KW-0677">Repeat</keyword>
<dbReference type="PROSITE" id="PS51450">
    <property type="entry name" value="LRR"/>
    <property type="match status" value="1"/>
</dbReference>
<dbReference type="Gene3D" id="3.80.10.10">
    <property type="entry name" value="Ribonuclease Inhibitor"/>
    <property type="match status" value="1"/>
</dbReference>
<dbReference type="AlphaFoldDB" id="A0AAD9N1N5"/>
<dbReference type="InterPro" id="IPR003591">
    <property type="entry name" value="Leu-rich_rpt_typical-subtyp"/>
</dbReference>
<dbReference type="SMART" id="SM00369">
    <property type="entry name" value="LRR_TYP"/>
    <property type="match status" value="4"/>
</dbReference>
<evidence type="ECO:0008006" key="6">
    <source>
        <dbReference type="Google" id="ProtNLM"/>
    </source>
</evidence>
<dbReference type="GO" id="GO:0005737">
    <property type="term" value="C:cytoplasm"/>
    <property type="evidence" value="ECO:0007669"/>
    <property type="project" value="TreeGrafter"/>
</dbReference>
<keyword evidence="5" id="KW-1185">Reference proteome</keyword>
<sequence>MDSKKNLPKNGRFLRKPRAPKPHPPASPPPNSSDILHAGNPQYAFYPANNHEFETPTHSVSPPPPTETQSRPHSHLFDRSRLSTRKTPQRISMQQQDDKYMLDPAFREKTNLGTYVEGNSLVKPYRPRGPAPLPCRPPRHNYPTIMSLLDEDDLRYYEPPMFTLQDFALRLSEKENVPLEKVQSVVYSQHTYKKLQALLVERCIPKYAELKTLQLQLPDEAACASRRIPHQQLLLEMSSLVKEHMSSAINADMKSVIRPLPRFSPDYKPDSTNPHTEILLYEDTSDARRKKLAQLRQETELPSHDSFFHTPIRHFQDSRRSHSPFVTADEAFISPSELAVLDSIMSGGRALSLKANFISQLPDIDPLMGTVTYLNLSFNDFRFIPVEVFDIHQLTVLKLRNNPIKDISPDIGRLKNLKTLVMSFCLISSLPLELFQLAQLEQLDVAYNKISTVPNEIRDLEHLRELNLEGNQLPAMPAGAMRLAGLKYLRIRNNYMHPLFWRENTPNYPQRLMDISALVAKQHNTDQYYDNLPDHITAFLQQHSECDICHGPLYGPGLRTICPVSKIFGIKNVPFMFHCCSERCMTLLKENGKQVIDMLYGIR</sequence>
<comment type="caution">
    <text evidence="4">The sequence shown here is derived from an EMBL/GenBank/DDBJ whole genome shotgun (WGS) entry which is preliminary data.</text>
</comment>
<dbReference type="SUPFAM" id="SSF52058">
    <property type="entry name" value="L domain-like"/>
    <property type="match status" value="1"/>
</dbReference>
<dbReference type="InterPro" id="IPR001611">
    <property type="entry name" value="Leu-rich_rpt"/>
</dbReference>
<evidence type="ECO:0000313" key="4">
    <source>
        <dbReference type="EMBL" id="KAK2150954.1"/>
    </source>
</evidence>
<dbReference type="EMBL" id="JAODUP010000381">
    <property type="protein sequence ID" value="KAK2150954.1"/>
    <property type="molecule type" value="Genomic_DNA"/>
</dbReference>
<reference evidence="4" key="1">
    <citation type="journal article" date="2023" name="Mol. Biol. Evol.">
        <title>Third-Generation Sequencing Reveals the Adaptive Role of the Epigenome in Three Deep-Sea Polychaetes.</title>
        <authorList>
            <person name="Perez M."/>
            <person name="Aroh O."/>
            <person name="Sun Y."/>
            <person name="Lan Y."/>
            <person name="Juniper S.K."/>
            <person name="Young C.R."/>
            <person name="Angers B."/>
            <person name="Qian P.Y."/>
        </authorList>
    </citation>
    <scope>NUCLEOTIDE SEQUENCE</scope>
    <source>
        <strain evidence="4">P08H-3</strain>
    </source>
</reference>
<gene>
    <name evidence="4" type="ORF">LSH36_381g02112</name>
</gene>
<dbReference type="InterPro" id="IPR050216">
    <property type="entry name" value="LRR_domain-containing"/>
</dbReference>
<name>A0AAD9N1N5_9ANNE</name>
<evidence type="ECO:0000313" key="5">
    <source>
        <dbReference type="Proteomes" id="UP001208570"/>
    </source>
</evidence>
<evidence type="ECO:0000256" key="1">
    <source>
        <dbReference type="ARBA" id="ARBA00022614"/>
    </source>
</evidence>
<proteinExistence type="predicted"/>
<feature type="region of interest" description="Disordered" evidence="3">
    <location>
        <begin position="1"/>
        <end position="96"/>
    </location>
</feature>
<evidence type="ECO:0000256" key="3">
    <source>
        <dbReference type="SAM" id="MobiDB-lite"/>
    </source>
</evidence>
<organism evidence="4 5">
    <name type="scientific">Paralvinella palmiformis</name>
    <dbReference type="NCBI Taxonomy" id="53620"/>
    <lineage>
        <taxon>Eukaryota</taxon>
        <taxon>Metazoa</taxon>
        <taxon>Spiralia</taxon>
        <taxon>Lophotrochozoa</taxon>
        <taxon>Annelida</taxon>
        <taxon>Polychaeta</taxon>
        <taxon>Sedentaria</taxon>
        <taxon>Canalipalpata</taxon>
        <taxon>Terebellida</taxon>
        <taxon>Terebelliformia</taxon>
        <taxon>Alvinellidae</taxon>
        <taxon>Paralvinella</taxon>
    </lineage>
</organism>